<accession>A0ABS2CQX9</accession>
<gene>
    <name evidence="3" type="ORF">JQN70_17975</name>
</gene>
<evidence type="ECO:0000313" key="3">
    <source>
        <dbReference type="EMBL" id="MBM6402289.1"/>
    </source>
</evidence>
<dbReference type="CDD" id="cd11614">
    <property type="entry name" value="SAF_CpaB_FlgA_like"/>
    <property type="match status" value="1"/>
</dbReference>
<dbReference type="Pfam" id="PF08666">
    <property type="entry name" value="SAF"/>
    <property type="match status" value="1"/>
</dbReference>
<evidence type="ECO:0000313" key="4">
    <source>
        <dbReference type="Proteomes" id="UP001430172"/>
    </source>
</evidence>
<dbReference type="InterPro" id="IPR013974">
    <property type="entry name" value="SAF"/>
</dbReference>
<comment type="caution">
    <text evidence="3">The sequence shown here is derived from an EMBL/GenBank/DDBJ whole genome shotgun (WGS) entry which is preliminary data.</text>
</comment>
<dbReference type="Proteomes" id="UP001430172">
    <property type="component" value="Unassembled WGS sequence"/>
</dbReference>
<dbReference type="EMBL" id="JAFDVD010000023">
    <property type="protein sequence ID" value="MBM6402289.1"/>
    <property type="molecule type" value="Genomic_DNA"/>
</dbReference>
<sequence>MLVAASIAAICLGALLAAFAWSATSTTRSVLAVRVPVERGALIESSDVVAVQVSTDPALDPVPASQSDTVVGQRAAVDIAAGTLLTRAQVTTAVVPPAGFSMVGVGLPAASMPGEPLLAGDKVRIVATPGEQGEVTTQDAPATIDATVVGVRVNDENGQNVVSVLVPTDDAPELAARAATGKVALVLDSRER</sequence>
<feature type="signal peptide" evidence="1">
    <location>
        <begin position="1"/>
        <end position="20"/>
    </location>
</feature>
<protein>
    <recommendedName>
        <fullName evidence="2">SAF domain-containing protein</fullName>
    </recommendedName>
</protein>
<evidence type="ECO:0000256" key="1">
    <source>
        <dbReference type="SAM" id="SignalP"/>
    </source>
</evidence>
<name>A0ABS2CQX9_9MICO</name>
<evidence type="ECO:0000259" key="2">
    <source>
        <dbReference type="SMART" id="SM00858"/>
    </source>
</evidence>
<feature type="chain" id="PRO_5046230702" description="SAF domain-containing protein" evidence="1">
    <location>
        <begin position="21"/>
        <end position="192"/>
    </location>
</feature>
<keyword evidence="1" id="KW-0732">Signal</keyword>
<dbReference type="SMART" id="SM00858">
    <property type="entry name" value="SAF"/>
    <property type="match status" value="1"/>
</dbReference>
<keyword evidence="4" id="KW-1185">Reference proteome</keyword>
<organism evidence="3 4">
    <name type="scientific">Phycicoccus sonneratiae</name>
    <dbReference type="NCBI Taxonomy" id="2807628"/>
    <lineage>
        <taxon>Bacteria</taxon>
        <taxon>Bacillati</taxon>
        <taxon>Actinomycetota</taxon>
        <taxon>Actinomycetes</taxon>
        <taxon>Micrococcales</taxon>
        <taxon>Intrasporangiaceae</taxon>
        <taxon>Phycicoccus</taxon>
    </lineage>
</organism>
<feature type="domain" description="SAF" evidence="2">
    <location>
        <begin position="28"/>
        <end position="91"/>
    </location>
</feature>
<reference evidence="3" key="1">
    <citation type="submission" date="2021-02" db="EMBL/GenBank/DDBJ databases">
        <title>Phycicoccus sp. MQZ13P-5T, whole genome shotgun sequence.</title>
        <authorList>
            <person name="Tuo L."/>
        </authorList>
    </citation>
    <scope>NUCLEOTIDE SEQUENCE</scope>
    <source>
        <strain evidence="3">MQZ13P-5</strain>
    </source>
</reference>
<proteinExistence type="predicted"/>